<protein>
    <submittedName>
        <fullName evidence="3">Uncharacterized protein</fullName>
    </submittedName>
</protein>
<organism evidence="2 3">
    <name type="scientific">Schistosoma mattheei</name>
    <dbReference type="NCBI Taxonomy" id="31246"/>
    <lineage>
        <taxon>Eukaryota</taxon>
        <taxon>Metazoa</taxon>
        <taxon>Spiralia</taxon>
        <taxon>Lophotrochozoa</taxon>
        <taxon>Platyhelminthes</taxon>
        <taxon>Trematoda</taxon>
        <taxon>Digenea</taxon>
        <taxon>Strigeidida</taxon>
        <taxon>Schistosomatoidea</taxon>
        <taxon>Schistosomatidae</taxon>
        <taxon>Schistosoma</taxon>
    </lineage>
</organism>
<dbReference type="WBParaSite" id="SMTH1_99200.1">
    <property type="protein sequence ID" value="SMTH1_99200.1"/>
    <property type="gene ID" value="SMTH1_99200"/>
</dbReference>
<sequence>MTINVENEPNSIKQENIIVPSFITTTDEDNENLLNNNNNNNTPLKSDRESRSCQSRLLKRNRSINSVTSRQNYNETI</sequence>
<feature type="compositionally biased region" description="Low complexity" evidence="1">
    <location>
        <begin position="32"/>
        <end position="42"/>
    </location>
</feature>
<accession>A0AA85C2C0</accession>
<evidence type="ECO:0000313" key="3">
    <source>
        <dbReference type="WBParaSite" id="SMTH1_99200.1"/>
    </source>
</evidence>
<dbReference type="Proteomes" id="UP000050791">
    <property type="component" value="Unassembled WGS sequence"/>
</dbReference>
<evidence type="ECO:0000313" key="2">
    <source>
        <dbReference type="Proteomes" id="UP000050791"/>
    </source>
</evidence>
<name>A0AA85C2C0_9TREM</name>
<proteinExistence type="predicted"/>
<feature type="region of interest" description="Disordered" evidence="1">
    <location>
        <begin position="28"/>
        <end position="55"/>
    </location>
</feature>
<evidence type="ECO:0000256" key="1">
    <source>
        <dbReference type="SAM" id="MobiDB-lite"/>
    </source>
</evidence>
<dbReference type="AlphaFoldDB" id="A0AA85C2C0"/>
<reference evidence="3" key="1">
    <citation type="submission" date="2023-11" db="UniProtKB">
        <authorList>
            <consortium name="WormBaseParasite"/>
        </authorList>
    </citation>
    <scope>IDENTIFICATION</scope>
</reference>